<dbReference type="InterPro" id="IPR002562">
    <property type="entry name" value="3'-5'_exonuclease_dom"/>
</dbReference>
<reference evidence="4" key="1">
    <citation type="submission" date="2020-01" db="EMBL/GenBank/DDBJ databases">
        <title>Genome sequence of Kobresia littledalei, the first chromosome-level genome in the family Cyperaceae.</title>
        <authorList>
            <person name="Qu G."/>
        </authorList>
    </citation>
    <scope>NUCLEOTIDE SEQUENCE</scope>
    <source>
        <strain evidence="4">C.B.Clarke</strain>
        <tissue evidence="4">Leaf</tissue>
    </source>
</reference>
<dbReference type="GO" id="GO:0005634">
    <property type="term" value="C:nucleus"/>
    <property type="evidence" value="ECO:0007669"/>
    <property type="project" value="TreeGrafter"/>
</dbReference>
<keyword evidence="2" id="KW-0378">Hydrolase</keyword>
<dbReference type="Gene3D" id="3.30.420.10">
    <property type="entry name" value="Ribonuclease H-like superfamily/Ribonuclease H"/>
    <property type="match status" value="1"/>
</dbReference>
<dbReference type="EMBL" id="SWLB01000003">
    <property type="protein sequence ID" value="KAF3340076.1"/>
    <property type="molecule type" value="Genomic_DNA"/>
</dbReference>
<keyword evidence="5" id="KW-1185">Reference proteome</keyword>
<protein>
    <recommendedName>
        <fullName evidence="3">3'-5' exonuclease domain-containing protein</fullName>
    </recommendedName>
</protein>
<dbReference type="InterPro" id="IPR036397">
    <property type="entry name" value="RNaseH_sf"/>
</dbReference>
<organism evidence="4 5">
    <name type="scientific">Carex littledalei</name>
    <dbReference type="NCBI Taxonomy" id="544730"/>
    <lineage>
        <taxon>Eukaryota</taxon>
        <taxon>Viridiplantae</taxon>
        <taxon>Streptophyta</taxon>
        <taxon>Embryophyta</taxon>
        <taxon>Tracheophyta</taxon>
        <taxon>Spermatophyta</taxon>
        <taxon>Magnoliopsida</taxon>
        <taxon>Liliopsida</taxon>
        <taxon>Poales</taxon>
        <taxon>Cyperaceae</taxon>
        <taxon>Cyperoideae</taxon>
        <taxon>Cariceae</taxon>
        <taxon>Carex</taxon>
        <taxon>Carex subgen. Euthyceras</taxon>
    </lineage>
</organism>
<evidence type="ECO:0000256" key="2">
    <source>
        <dbReference type="ARBA" id="ARBA00022801"/>
    </source>
</evidence>
<dbReference type="InterPro" id="IPR012337">
    <property type="entry name" value="RNaseH-like_sf"/>
</dbReference>
<dbReference type="GO" id="GO:0008408">
    <property type="term" value="F:3'-5' exonuclease activity"/>
    <property type="evidence" value="ECO:0007669"/>
    <property type="project" value="InterPro"/>
</dbReference>
<sequence>MEMDRNEMRQCGLQNLVREIMGVHMEKPRWVRTSDWASSMLSIEQIEYAAVDAFASFEVARRLDVGDF</sequence>
<dbReference type="PANTHER" id="PTHR13620:SF105">
    <property type="entry name" value="OS01G0737700 PROTEIN"/>
    <property type="match status" value="1"/>
</dbReference>
<dbReference type="PANTHER" id="PTHR13620">
    <property type="entry name" value="3-5 EXONUCLEASE"/>
    <property type="match status" value="1"/>
</dbReference>
<dbReference type="GO" id="GO:0006139">
    <property type="term" value="P:nucleobase-containing compound metabolic process"/>
    <property type="evidence" value="ECO:0007669"/>
    <property type="project" value="InterPro"/>
</dbReference>
<feature type="domain" description="3'-5' exonuclease" evidence="3">
    <location>
        <begin position="9"/>
        <end position="63"/>
    </location>
</feature>
<dbReference type="Proteomes" id="UP000623129">
    <property type="component" value="Unassembled WGS sequence"/>
</dbReference>
<comment type="caution">
    <text evidence="4">The sequence shown here is derived from an EMBL/GenBank/DDBJ whole genome shotgun (WGS) entry which is preliminary data.</text>
</comment>
<dbReference type="SUPFAM" id="SSF53098">
    <property type="entry name" value="Ribonuclease H-like"/>
    <property type="match status" value="1"/>
</dbReference>
<proteinExistence type="predicted"/>
<name>A0A833VJ65_9POAL</name>
<dbReference type="GO" id="GO:0005737">
    <property type="term" value="C:cytoplasm"/>
    <property type="evidence" value="ECO:0007669"/>
    <property type="project" value="TreeGrafter"/>
</dbReference>
<keyword evidence="1" id="KW-0540">Nuclease</keyword>
<dbReference type="InterPro" id="IPR051132">
    <property type="entry name" value="3-5_Exonuclease_domain"/>
</dbReference>
<evidence type="ECO:0000259" key="3">
    <source>
        <dbReference type="Pfam" id="PF01612"/>
    </source>
</evidence>
<accession>A0A833VJ65</accession>
<evidence type="ECO:0000256" key="1">
    <source>
        <dbReference type="ARBA" id="ARBA00022722"/>
    </source>
</evidence>
<dbReference type="AlphaFoldDB" id="A0A833VJ65"/>
<evidence type="ECO:0000313" key="5">
    <source>
        <dbReference type="Proteomes" id="UP000623129"/>
    </source>
</evidence>
<dbReference type="GO" id="GO:0003676">
    <property type="term" value="F:nucleic acid binding"/>
    <property type="evidence" value="ECO:0007669"/>
    <property type="project" value="InterPro"/>
</dbReference>
<evidence type="ECO:0000313" key="4">
    <source>
        <dbReference type="EMBL" id="KAF3340076.1"/>
    </source>
</evidence>
<dbReference type="OrthoDB" id="1920326at2759"/>
<dbReference type="Pfam" id="PF01612">
    <property type="entry name" value="DNA_pol_A_exo1"/>
    <property type="match status" value="1"/>
</dbReference>
<gene>
    <name evidence="4" type="ORF">FCM35_KLT15847</name>
</gene>